<comment type="catalytic activity">
    <reaction evidence="1">
        <text>ATP + protein L-histidine = ADP + protein N-phospho-L-histidine.</text>
        <dbReference type="EC" id="2.7.13.3"/>
    </reaction>
</comment>
<dbReference type="PROSITE" id="PS50109">
    <property type="entry name" value="HIS_KIN"/>
    <property type="match status" value="1"/>
</dbReference>
<feature type="domain" description="Histidine kinase" evidence="7">
    <location>
        <begin position="508"/>
        <end position="726"/>
    </location>
</feature>
<dbReference type="InterPro" id="IPR003594">
    <property type="entry name" value="HATPase_dom"/>
</dbReference>
<accession>A0ABT4A0M6</accession>
<dbReference type="SUPFAM" id="SSF55874">
    <property type="entry name" value="ATPase domain of HSP90 chaperone/DNA topoisomerase II/histidine kinase"/>
    <property type="match status" value="1"/>
</dbReference>
<evidence type="ECO:0000256" key="4">
    <source>
        <dbReference type="ARBA" id="ARBA00022679"/>
    </source>
</evidence>
<dbReference type="InterPro" id="IPR029016">
    <property type="entry name" value="GAF-like_dom_sf"/>
</dbReference>
<dbReference type="Pfam" id="PF02518">
    <property type="entry name" value="HATPase_c"/>
    <property type="match status" value="1"/>
</dbReference>
<dbReference type="SUPFAM" id="SSF55781">
    <property type="entry name" value="GAF domain-like"/>
    <property type="match status" value="2"/>
</dbReference>
<sequence>MLELEVPSMSGAGLEGPDLLSSLQRSRGQLLGRMSRELAQCSGRYDVFRCLGRVALPELGGWCDLDVLQDGVLQRVAAFRAPHGQVHGPPGGPPSPLAWRVARSGSPELHQGLSEQVALLLSPEEENLPRIQEAGLLDCMAVPLWLAGQLIGVISFASREPELRLDGAALALAEDLAGCVALALEADRLRQELEHQAADFKTLLDVIPVGIGIARDRECQHIQQNRWFARLHGLPLDSNISLSAPDGERQPIRYRDAQGRTLPSEELPMQRAVTTGQEVLDVELDLEVQGARRGTLVISAVPLFDASHRPRGAIGTIQDVTARKRAMEAQRFLAESSAVLSSSLDPEQTSRTLVRLCVPALATLAMFCGRRPDGALGLVSMSHADPSLQPLADEMARTLVISEEHPVHELIATGLPRLIPVVKEAFSWTLRNGPSERFGIRSVMLIPLATSQGVAGVLALGSTDRTYTEDDFTFAKEYAAHATYAIDNARLYREARDAVALRDEFLGIAGHELRTPLTALKLGLQRLVRESAALGDEDAERLSKWAATCQRQGERLGRLVGDLLDVSRITSGRLPMVLEEMDLAALVEEVAARMRPELEKVGCSLVLKLRSPLAGRWDRSRLDQVLSNLLANAMKYGPGRPIEVSASSTPEGVCVRVQDEGIGISPRDQARIFGRFERAVSERHYGGLGLGLWISQQIVSQLGGHIRVESEQGRGSSFTIELPRWVED</sequence>
<keyword evidence="4" id="KW-0808">Transferase</keyword>
<dbReference type="Pfam" id="PF00512">
    <property type="entry name" value="HisKA"/>
    <property type="match status" value="1"/>
</dbReference>
<evidence type="ECO:0000256" key="5">
    <source>
        <dbReference type="ARBA" id="ARBA00022777"/>
    </source>
</evidence>
<protein>
    <recommendedName>
        <fullName evidence="2">histidine kinase</fullName>
        <ecNumber evidence="2">2.7.13.3</ecNumber>
    </recommendedName>
</protein>
<dbReference type="InterPro" id="IPR005467">
    <property type="entry name" value="His_kinase_dom"/>
</dbReference>
<evidence type="ECO:0000256" key="2">
    <source>
        <dbReference type="ARBA" id="ARBA00012438"/>
    </source>
</evidence>
<keyword evidence="6" id="KW-0902">Two-component regulatory system</keyword>
<keyword evidence="3" id="KW-0597">Phosphoprotein</keyword>
<evidence type="ECO:0000259" key="8">
    <source>
        <dbReference type="PROSITE" id="PS50113"/>
    </source>
</evidence>
<dbReference type="InterPro" id="IPR036097">
    <property type="entry name" value="HisK_dim/P_sf"/>
</dbReference>
<keyword evidence="5" id="KW-0418">Kinase</keyword>
<dbReference type="InterPro" id="IPR004358">
    <property type="entry name" value="Sig_transdc_His_kin-like_C"/>
</dbReference>
<keyword evidence="9" id="KW-0067">ATP-binding</keyword>
<evidence type="ECO:0000256" key="6">
    <source>
        <dbReference type="ARBA" id="ARBA00023012"/>
    </source>
</evidence>
<evidence type="ECO:0000256" key="1">
    <source>
        <dbReference type="ARBA" id="ARBA00000085"/>
    </source>
</evidence>
<dbReference type="Gene3D" id="1.10.287.130">
    <property type="match status" value="1"/>
</dbReference>
<dbReference type="InterPro" id="IPR036890">
    <property type="entry name" value="HATPase_C_sf"/>
</dbReference>
<feature type="domain" description="PAC" evidence="8">
    <location>
        <begin position="280"/>
        <end position="332"/>
    </location>
</feature>
<comment type="caution">
    <text evidence="9">The sequence shown here is derived from an EMBL/GenBank/DDBJ whole genome shotgun (WGS) entry which is preliminary data.</text>
</comment>
<gene>
    <name evidence="9" type="ORF">OV287_10090</name>
</gene>
<dbReference type="InterPro" id="IPR003661">
    <property type="entry name" value="HisK_dim/P_dom"/>
</dbReference>
<keyword evidence="9" id="KW-0547">Nucleotide-binding</keyword>
<dbReference type="CDD" id="cd00082">
    <property type="entry name" value="HisKA"/>
    <property type="match status" value="1"/>
</dbReference>
<proteinExistence type="predicted"/>
<dbReference type="PROSITE" id="PS50113">
    <property type="entry name" value="PAC"/>
    <property type="match status" value="1"/>
</dbReference>
<dbReference type="Proteomes" id="UP001207654">
    <property type="component" value="Unassembled WGS sequence"/>
</dbReference>
<dbReference type="RefSeq" id="WP_267533795.1">
    <property type="nucleotide sequence ID" value="NZ_JAPNKA010000001.1"/>
</dbReference>
<dbReference type="InterPro" id="IPR003018">
    <property type="entry name" value="GAF"/>
</dbReference>
<dbReference type="InterPro" id="IPR035965">
    <property type="entry name" value="PAS-like_dom_sf"/>
</dbReference>
<dbReference type="SUPFAM" id="SSF47384">
    <property type="entry name" value="Homodimeric domain of signal transducing histidine kinase"/>
    <property type="match status" value="1"/>
</dbReference>
<dbReference type="Gene3D" id="3.30.450.20">
    <property type="entry name" value="PAS domain"/>
    <property type="match status" value="1"/>
</dbReference>
<dbReference type="PRINTS" id="PR00344">
    <property type="entry name" value="BCTRLSENSOR"/>
</dbReference>
<evidence type="ECO:0000313" key="10">
    <source>
        <dbReference type="Proteomes" id="UP001207654"/>
    </source>
</evidence>
<evidence type="ECO:0000313" key="9">
    <source>
        <dbReference type="EMBL" id="MCY1074839.1"/>
    </source>
</evidence>
<dbReference type="PANTHER" id="PTHR43711">
    <property type="entry name" value="TWO-COMPONENT HISTIDINE KINASE"/>
    <property type="match status" value="1"/>
</dbReference>
<evidence type="ECO:0000259" key="7">
    <source>
        <dbReference type="PROSITE" id="PS50109"/>
    </source>
</evidence>
<reference evidence="9 10" key="1">
    <citation type="submission" date="2022-11" db="EMBL/GenBank/DDBJ databases">
        <title>Minimal conservation of predation-associated metabolite biosynthetic gene clusters underscores biosynthetic potential of Myxococcota including descriptions for ten novel species: Archangium lansinium sp. nov., Myxococcus landrumus sp. nov., Nannocystis bai.</title>
        <authorList>
            <person name="Ahearne A."/>
            <person name="Stevens C."/>
            <person name="Phillips K."/>
        </authorList>
    </citation>
    <scope>NUCLEOTIDE SEQUENCE [LARGE SCALE GENOMIC DNA]</scope>
    <source>
        <strain evidence="9 10">MIWBW</strain>
    </source>
</reference>
<keyword evidence="10" id="KW-1185">Reference proteome</keyword>
<dbReference type="InterPro" id="IPR050736">
    <property type="entry name" value="Sensor_HK_Regulatory"/>
</dbReference>
<dbReference type="Gene3D" id="3.30.450.40">
    <property type="match status" value="2"/>
</dbReference>
<dbReference type="InterPro" id="IPR000700">
    <property type="entry name" value="PAS-assoc_C"/>
</dbReference>
<organism evidence="9 10">
    <name type="scientific">Archangium lansingense</name>
    <dbReference type="NCBI Taxonomy" id="2995310"/>
    <lineage>
        <taxon>Bacteria</taxon>
        <taxon>Pseudomonadati</taxon>
        <taxon>Myxococcota</taxon>
        <taxon>Myxococcia</taxon>
        <taxon>Myxococcales</taxon>
        <taxon>Cystobacterineae</taxon>
        <taxon>Archangiaceae</taxon>
        <taxon>Archangium</taxon>
    </lineage>
</organism>
<evidence type="ECO:0000256" key="3">
    <source>
        <dbReference type="ARBA" id="ARBA00022553"/>
    </source>
</evidence>
<dbReference type="SMART" id="SM00065">
    <property type="entry name" value="GAF"/>
    <property type="match status" value="2"/>
</dbReference>
<dbReference type="SMART" id="SM00387">
    <property type="entry name" value="HATPase_c"/>
    <property type="match status" value="1"/>
</dbReference>
<dbReference type="EC" id="2.7.13.3" evidence="2"/>
<dbReference type="EMBL" id="JAPNKA010000001">
    <property type="protein sequence ID" value="MCY1074839.1"/>
    <property type="molecule type" value="Genomic_DNA"/>
</dbReference>
<dbReference type="SUPFAM" id="SSF55785">
    <property type="entry name" value="PYP-like sensor domain (PAS domain)"/>
    <property type="match status" value="1"/>
</dbReference>
<dbReference type="PANTHER" id="PTHR43711:SF1">
    <property type="entry name" value="HISTIDINE KINASE 1"/>
    <property type="match status" value="1"/>
</dbReference>
<dbReference type="SMART" id="SM00388">
    <property type="entry name" value="HisKA"/>
    <property type="match status" value="1"/>
</dbReference>
<dbReference type="GO" id="GO:0005524">
    <property type="term" value="F:ATP binding"/>
    <property type="evidence" value="ECO:0007669"/>
    <property type="project" value="UniProtKB-KW"/>
</dbReference>
<name>A0ABT4A0M6_9BACT</name>
<dbReference type="Gene3D" id="3.30.565.10">
    <property type="entry name" value="Histidine kinase-like ATPase, C-terminal domain"/>
    <property type="match status" value="1"/>
</dbReference>
<dbReference type="Pfam" id="PF13185">
    <property type="entry name" value="GAF_2"/>
    <property type="match status" value="2"/>
</dbReference>